<dbReference type="InterPro" id="IPR000086">
    <property type="entry name" value="NUDIX_hydrolase_dom"/>
</dbReference>
<evidence type="ECO:0000313" key="7">
    <source>
        <dbReference type="EMBL" id="VEI12484.1"/>
    </source>
</evidence>
<gene>
    <name evidence="7" type="primary">rppH</name>
    <name evidence="7" type="ORF">NCTC13354_00163</name>
</gene>
<dbReference type="Gene3D" id="3.90.79.10">
    <property type="entry name" value="Nucleoside Triphosphate Pyrophosphohydrolase"/>
    <property type="match status" value="1"/>
</dbReference>
<dbReference type="Proteomes" id="UP000269542">
    <property type="component" value="Chromosome"/>
</dbReference>
<dbReference type="InterPro" id="IPR015797">
    <property type="entry name" value="NUDIX_hydrolase-like_dom_sf"/>
</dbReference>
<dbReference type="SUPFAM" id="SSF55811">
    <property type="entry name" value="Nudix"/>
    <property type="match status" value="1"/>
</dbReference>
<comment type="cofactor">
    <cofactor evidence="1">
        <name>Mg(2+)</name>
        <dbReference type="ChEBI" id="CHEBI:18420"/>
    </cofactor>
</comment>
<organism evidence="7 8">
    <name type="scientific">Trueperella bialowiezensis</name>
    <dbReference type="NCBI Taxonomy" id="312285"/>
    <lineage>
        <taxon>Bacteria</taxon>
        <taxon>Bacillati</taxon>
        <taxon>Actinomycetota</taxon>
        <taxon>Actinomycetes</taxon>
        <taxon>Actinomycetales</taxon>
        <taxon>Actinomycetaceae</taxon>
        <taxon>Trueperella</taxon>
    </lineage>
</organism>
<feature type="domain" description="Nudix hydrolase" evidence="6">
    <location>
        <begin position="13"/>
        <end position="160"/>
    </location>
</feature>
<reference evidence="7 8" key="1">
    <citation type="submission" date="2018-12" db="EMBL/GenBank/DDBJ databases">
        <authorList>
            <consortium name="Pathogen Informatics"/>
        </authorList>
    </citation>
    <scope>NUCLEOTIDE SEQUENCE [LARGE SCALE GENOMIC DNA]</scope>
    <source>
        <strain evidence="7 8">NCTC13354</strain>
    </source>
</reference>
<dbReference type="PROSITE" id="PS51462">
    <property type="entry name" value="NUDIX"/>
    <property type="match status" value="1"/>
</dbReference>
<evidence type="ECO:0000256" key="3">
    <source>
        <dbReference type="ARBA" id="ARBA00022801"/>
    </source>
</evidence>
<evidence type="ECO:0000256" key="4">
    <source>
        <dbReference type="ARBA" id="ARBA00022842"/>
    </source>
</evidence>
<dbReference type="PROSITE" id="PS00893">
    <property type="entry name" value="NUDIX_BOX"/>
    <property type="match status" value="1"/>
</dbReference>
<evidence type="ECO:0000259" key="6">
    <source>
        <dbReference type="PROSITE" id="PS51462"/>
    </source>
</evidence>
<dbReference type="PANTHER" id="PTHR43046:SF12">
    <property type="entry name" value="GDP-MANNOSE MANNOSYL HYDROLASE"/>
    <property type="match status" value="1"/>
</dbReference>
<protein>
    <submittedName>
        <fullName evidence="7">RNA pyrophosphohydrolase</fullName>
        <ecNumber evidence="7">3.6.1.-</ecNumber>
    </submittedName>
</protein>
<dbReference type="CDD" id="cd04685">
    <property type="entry name" value="NUDIX_Hydrolase"/>
    <property type="match status" value="1"/>
</dbReference>
<dbReference type="RefSeq" id="WP_126415684.1">
    <property type="nucleotide sequence ID" value="NZ_LR134476.1"/>
</dbReference>
<evidence type="ECO:0000256" key="5">
    <source>
        <dbReference type="RuleBase" id="RU003476"/>
    </source>
</evidence>
<sequence length="179" mass="20094">MEHEWPLDADGFPHRQAGRCVVFNPAGQLLLILGHDVDDPDYRWWFTPGGGLDDGESAREGAARELREETGLAVAPARLVGPVLDRRSTFRFLRKTRKQDELYFIVHVDDAEQAVIDSRAEAKLTAQEQSLLDEFRWWDLGELAAVAHAGELVFPVGLAAMATVWRDGWDGTVITRVEE</sequence>
<dbReference type="EC" id="3.6.1.-" evidence="7"/>
<accession>A0A3S4WF43</accession>
<dbReference type="PRINTS" id="PR00502">
    <property type="entry name" value="NUDIXFAMILY"/>
</dbReference>
<dbReference type="Pfam" id="PF00293">
    <property type="entry name" value="NUDIX"/>
    <property type="match status" value="1"/>
</dbReference>
<keyword evidence="4" id="KW-0460">Magnesium</keyword>
<keyword evidence="3 5" id="KW-0378">Hydrolase</keyword>
<evidence type="ECO:0000313" key="8">
    <source>
        <dbReference type="Proteomes" id="UP000269542"/>
    </source>
</evidence>
<evidence type="ECO:0000256" key="1">
    <source>
        <dbReference type="ARBA" id="ARBA00001946"/>
    </source>
</evidence>
<dbReference type="GO" id="GO:0016787">
    <property type="term" value="F:hydrolase activity"/>
    <property type="evidence" value="ECO:0007669"/>
    <property type="project" value="UniProtKB-KW"/>
</dbReference>
<comment type="similarity">
    <text evidence="2 5">Belongs to the Nudix hydrolase family.</text>
</comment>
<proteinExistence type="inferred from homology"/>
<name>A0A3S4WF43_9ACTO</name>
<dbReference type="OrthoDB" id="9804442at2"/>
<dbReference type="PANTHER" id="PTHR43046">
    <property type="entry name" value="GDP-MANNOSE MANNOSYL HYDROLASE"/>
    <property type="match status" value="1"/>
</dbReference>
<evidence type="ECO:0000256" key="2">
    <source>
        <dbReference type="ARBA" id="ARBA00005582"/>
    </source>
</evidence>
<dbReference type="InterPro" id="IPR020476">
    <property type="entry name" value="Nudix_hydrolase"/>
</dbReference>
<keyword evidence="8" id="KW-1185">Reference proteome</keyword>
<dbReference type="KEGG" id="tbw:NCTC13354_00163"/>
<dbReference type="AlphaFoldDB" id="A0A3S4WF43"/>
<dbReference type="InterPro" id="IPR020084">
    <property type="entry name" value="NUDIX_hydrolase_CS"/>
</dbReference>
<dbReference type="EMBL" id="LR134476">
    <property type="protein sequence ID" value="VEI12484.1"/>
    <property type="molecule type" value="Genomic_DNA"/>
</dbReference>